<organism evidence="3 4">
    <name type="scientific">Triparma columacea</name>
    <dbReference type="NCBI Taxonomy" id="722753"/>
    <lineage>
        <taxon>Eukaryota</taxon>
        <taxon>Sar</taxon>
        <taxon>Stramenopiles</taxon>
        <taxon>Ochrophyta</taxon>
        <taxon>Bolidophyceae</taxon>
        <taxon>Parmales</taxon>
        <taxon>Triparmaceae</taxon>
        <taxon>Triparma</taxon>
    </lineage>
</organism>
<feature type="coiled-coil region" evidence="1">
    <location>
        <begin position="307"/>
        <end position="398"/>
    </location>
</feature>
<feature type="compositionally biased region" description="Acidic residues" evidence="2">
    <location>
        <begin position="571"/>
        <end position="605"/>
    </location>
</feature>
<sequence>MSNVSGGFQLPVDLLESSIDFSVSRDDNTLPNPDVEHIQELQFEVNDLRGRLKRRNLVIDAIRKAYLRDVVTIKHHLLKAKEDPTYDPNNTELVHRVPSLDMRPTLELFAPGECSLRVKPCEQCGGSLEVVHRESKRVAALSKVCADLQKTEQECRSKAIRMEVQANKDRKALQALQERFSADREVFLRQINDLKDELASVDYESFERMRKNLIEMQKEFAANEERLAGLDQLQKELDDMTKEAELLKDKLEEAEVEKRELERLRAEAVAEKDAAFKEVDEYSRLLKEEKGKTAKLEGMHMDVSDELKRAHEKNARIQKLLDESRKNEAYMKQQISIMEQDNAEAMEAEQQRQEDLVNQVETLRNESRAAKKKEARAMKDLEEVKNGSDKEKKFAKEAEGKRITTEFETKMKAMQDEYEEVIGGLRKELVVNKDAMMKAEQKFAAEKGIWGDKEAKMKSHLEELREEKRNLQTENVQKTEEVVKVGKELIDVRNSLTDAKEALSEREEEIAKKNEELTQKDDALEEAKMRAAKSEQDLASSRNDRAESLAANLMLKVKIQASTNAVVEDEKKEEEDVEVKEEAEAEEDGEVKEEAEAEEDADDNTEMLKNEIAELRTSLALAQEKLVEDRQSLMLNEIDESKDKEPEKVEVIELTKVKEELKEKERLHLEVEELHRKSAAKLEAQITDMSMEISKQHMKLEMYEQQQGGEEKSAMEEVEKKLQLIQDEMRTSMKQMEEKHNSEIERLRDLVSEKEAELTNKVAELAEKEAELLETRKNLDIALVDDAKKENGGSVGVAINEALKLEGEIGRLNGELYKLNDELDAVKAERDLLKKGMEEAQAEVEEGGGGGGGGGGVDGGRTVTIMLKAQLGRLKKENASLLKYKEDVDDLRLERDEMGIHVKRLKGENRELTDKVDEMQLQMTMKSAAAALPDLAKQNQLRKEREEAQRMDAEAIRVLQEELDGVKQLLMTKYCNTIDYINAAEENLTKDAVDLDPVEMELGDVLKSLESSLDLGNGITITEMANLSELPIDRKQILNYLDARFRNTIGITRKEFSKLRDARDNPPKSSGGGGMKIDFMAKQREFKLNKKLADAEKKIGLIKEESKKVKDGIVTQLEEVKERLDKTDRELRRSLQLNEGYEPKVKALEQLKIEYEELQVSYNKMATEFEETVKELEEKKHEIKTFSADLFKCNIKIKNYSRDLDEKDNKLGKLLIDNKTLKKEKAGLEGELREIKEAEEERLDTNEEMGTQFSPIQVDMGCQTDFVGKEVSLRQTNSMTGFPGKMWARPFVSIVGKGVERDDGGAVKWGKYGGVGVGTGSLLPSLGGGGRGGPETVDGNSFVDMTGMGMGMGGSSRMLRSAGGSRVRGDGDAGGGGGSRMLRSAGGMKGRW</sequence>
<feature type="region of interest" description="Disordered" evidence="2">
    <location>
        <begin position="566"/>
        <end position="606"/>
    </location>
</feature>
<evidence type="ECO:0000256" key="2">
    <source>
        <dbReference type="SAM" id="MobiDB-lite"/>
    </source>
</evidence>
<reference evidence="4" key="1">
    <citation type="journal article" date="2023" name="Commun. Biol.">
        <title>Genome analysis of Parmales, the sister group of diatoms, reveals the evolutionary specialization of diatoms from phago-mixotrophs to photoautotrophs.</title>
        <authorList>
            <person name="Ban H."/>
            <person name="Sato S."/>
            <person name="Yoshikawa S."/>
            <person name="Yamada K."/>
            <person name="Nakamura Y."/>
            <person name="Ichinomiya M."/>
            <person name="Sato N."/>
            <person name="Blanc-Mathieu R."/>
            <person name="Endo H."/>
            <person name="Kuwata A."/>
            <person name="Ogata H."/>
        </authorList>
    </citation>
    <scope>NUCLEOTIDE SEQUENCE [LARGE SCALE GENOMIC DNA]</scope>
</reference>
<gene>
    <name evidence="3" type="ORF">TrCOL_g2761</name>
</gene>
<evidence type="ECO:0000313" key="3">
    <source>
        <dbReference type="EMBL" id="GMI32037.1"/>
    </source>
</evidence>
<feature type="coiled-coil region" evidence="1">
    <location>
        <begin position="1110"/>
        <end position="1248"/>
    </location>
</feature>
<comment type="caution">
    <text evidence="3">The sequence shown here is derived from an EMBL/GenBank/DDBJ whole genome shotgun (WGS) entry which is preliminary data.</text>
</comment>
<proteinExistence type="predicted"/>
<keyword evidence="4" id="KW-1185">Reference proteome</keyword>
<dbReference type="EMBL" id="BRYA01000014">
    <property type="protein sequence ID" value="GMI32037.1"/>
    <property type="molecule type" value="Genomic_DNA"/>
</dbReference>
<keyword evidence="1" id="KW-0175">Coiled coil</keyword>
<feature type="coiled-coil region" evidence="1">
    <location>
        <begin position="206"/>
        <end position="278"/>
    </location>
</feature>
<evidence type="ECO:0000256" key="1">
    <source>
        <dbReference type="SAM" id="Coils"/>
    </source>
</evidence>
<feature type="coiled-coil region" evidence="1">
    <location>
        <begin position="874"/>
        <end position="961"/>
    </location>
</feature>
<dbReference type="PANTHER" id="PTHR22538">
    <property type="entry name" value="CILIA- AND FLAGELLA-ASSOCIATED PROTEIN 74"/>
    <property type="match status" value="1"/>
</dbReference>
<accession>A0A9W7G3H8</accession>
<dbReference type="OrthoDB" id="72944at2759"/>
<evidence type="ECO:0000313" key="4">
    <source>
        <dbReference type="Proteomes" id="UP001165065"/>
    </source>
</evidence>
<feature type="coiled-coil region" evidence="1">
    <location>
        <begin position="715"/>
        <end position="778"/>
    </location>
</feature>
<dbReference type="Proteomes" id="UP001165065">
    <property type="component" value="Unassembled WGS sequence"/>
</dbReference>
<name>A0A9W7G3H8_9STRA</name>
<protein>
    <submittedName>
        <fullName evidence="3">Uncharacterized protein</fullName>
    </submittedName>
</protein>
<dbReference type="PANTHER" id="PTHR22538:SF0">
    <property type="entry name" value="CILIA- AND FLAGELLA-ASSOCIATED PROTEIN 74"/>
    <property type="match status" value="1"/>
</dbReference>
<feature type="region of interest" description="Disordered" evidence="2">
    <location>
        <begin position="1359"/>
        <end position="1392"/>
    </location>
</feature>
<feature type="region of interest" description="Disordered" evidence="2">
    <location>
        <begin position="501"/>
        <end position="521"/>
    </location>
</feature>
<feature type="coiled-coil region" evidence="1">
    <location>
        <begin position="809"/>
        <end position="843"/>
    </location>
</feature>